<dbReference type="InterPro" id="IPR009057">
    <property type="entry name" value="Homeodomain-like_sf"/>
</dbReference>
<dbReference type="RefSeq" id="WP_012725472.1">
    <property type="nucleotide sequence ID" value="NC_012669.1"/>
</dbReference>
<organism evidence="6 7">
    <name type="scientific">Beutenbergia cavernae (strain ATCC BAA-8 / DSM 12333 / CCUG 43141 / JCM 11478 / NBRC 16432 / NCIMB 13614 / HKI 0122)</name>
    <dbReference type="NCBI Taxonomy" id="471853"/>
    <lineage>
        <taxon>Bacteria</taxon>
        <taxon>Bacillati</taxon>
        <taxon>Actinomycetota</taxon>
        <taxon>Actinomycetes</taxon>
        <taxon>Micrococcales</taxon>
        <taxon>Beutenbergiaceae</taxon>
        <taxon>Beutenbergia</taxon>
    </lineage>
</organism>
<dbReference type="PROSITE" id="PS50977">
    <property type="entry name" value="HTH_TETR_2"/>
    <property type="match status" value="1"/>
</dbReference>
<protein>
    <submittedName>
        <fullName evidence="6">Transcriptional regulator, TetR family</fullName>
    </submittedName>
</protein>
<dbReference type="GO" id="GO:0000976">
    <property type="term" value="F:transcription cis-regulatory region binding"/>
    <property type="evidence" value="ECO:0007669"/>
    <property type="project" value="TreeGrafter"/>
</dbReference>
<feature type="DNA-binding region" description="H-T-H motif" evidence="4">
    <location>
        <begin position="37"/>
        <end position="56"/>
    </location>
</feature>
<dbReference type="Proteomes" id="UP000007962">
    <property type="component" value="Chromosome"/>
</dbReference>
<dbReference type="PANTHER" id="PTHR30055">
    <property type="entry name" value="HTH-TYPE TRANSCRIPTIONAL REGULATOR RUTR"/>
    <property type="match status" value="1"/>
</dbReference>
<proteinExistence type="predicted"/>
<dbReference type="OrthoDB" id="3869819at2"/>
<dbReference type="KEGG" id="bcv:Bcav_0429"/>
<dbReference type="PANTHER" id="PTHR30055:SF234">
    <property type="entry name" value="HTH-TYPE TRANSCRIPTIONAL REGULATOR BETI"/>
    <property type="match status" value="1"/>
</dbReference>
<evidence type="ECO:0000256" key="1">
    <source>
        <dbReference type="ARBA" id="ARBA00023015"/>
    </source>
</evidence>
<evidence type="ECO:0000256" key="4">
    <source>
        <dbReference type="PROSITE-ProRule" id="PRU00335"/>
    </source>
</evidence>
<dbReference type="eggNOG" id="COG1309">
    <property type="taxonomic scope" value="Bacteria"/>
</dbReference>
<dbReference type="SUPFAM" id="SSF46689">
    <property type="entry name" value="Homeodomain-like"/>
    <property type="match status" value="1"/>
</dbReference>
<dbReference type="GO" id="GO:0003700">
    <property type="term" value="F:DNA-binding transcription factor activity"/>
    <property type="evidence" value="ECO:0007669"/>
    <property type="project" value="TreeGrafter"/>
</dbReference>
<keyword evidence="7" id="KW-1185">Reference proteome</keyword>
<reference evidence="6 7" key="1">
    <citation type="journal article" date="2009" name="Stand. Genomic Sci.">
        <title>Complete genome sequence of Beutenbergia cavernae type strain (HKI 0122).</title>
        <authorList>
            <person name="Land M."/>
            <person name="Pukall R."/>
            <person name="Abt B."/>
            <person name="Goker M."/>
            <person name="Rohde M."/>
            <person name="Glavina Del Rio T."/>
            <person name="Tice H."/>
            <person name="Copeland A."/>
            <person name="Cheng J.F."/>
            <person name="Lucas S."/>
            <person name="Chen F."/>
            <person name="Nolan M."/>
            <person name="Bruce D."/>
            <person name="Goodwin L."/>
            <person name="Pitluck S."/>
            <person name="Ivanova N."/>
            <person name="Mavromatis K."/>
            <person name="Ovchinnikova G."/>
            <person name="Pati A."/>
            <person name="Chen A."/>
            <person name="Palaniappan K."/>
            <person name="Hauser L."/>
            <person name="Chang Y.J."/>
            <person name="Jefferies C.C."/>
            <person name="Saunders E."/>
            <person name="Brettin T."/>
            <person name="Detter J.C."/>
            <person name="Han C."/>
            <person name="Chain P."/>
            <person name="Bristow J."/>
            <person name="Eisen J.A."/>
            <person name="Markowitz V."/>
            <person name="Hugenholtz P."/>
            <person name="Kyrpides N.C."/>
            <person name="Klenk H.P."/>
            <person name="Lapidus A."/>
        </authorList>
    </citation>
    <scope>NUCLEOTIDE SEQUENCE [LARGE SCALE GENOMIC DNA]</scope>
    <source>
        <strain evidence="7">ATCC BAA-8 / DSM 12333 / NBRC 16432</strain>
    </source>
</reference>
<keyword evidence="2 4" id="KW-0238">DNA-binding</keyword>
<evidence type="ECO:0000313" key="7">
    <source>
        <dbReference type="Proteomes" id="UP000007962"/>
    </source>
</evidence>
<evidence type="ECO:0000259" key="5">
    <source>
        <dbReference type="PROSITE" id="PS50977"/>
    </source>
</evidence>
<evidence type="ECO:0000256" key="2">
    <source>
        <dbReference type="ARBA" id="ARBA00023125"/>
    </source>
</evidence>
<dbReference type="Pfam" id="PF00440">
    <property type="entry name" value="TetR_N"/>
    <property type="match status" value="1"/>
</dbReference>
<feature type="domain" description="HTH tetR-type" evidence="5">
    <location>
        <begin position="16"/>
        <end position="74"/>
    </location>
</feature>
<dbReference type="InterPro" id="IPR050109">
    <property type="entry name" value="HTH-type_TetR-like_transc_reg"/>
</dbReference>
<name>C5BX17_BEUC1</name>
<dbReference type="Gene3D" id="1.10.357.10">
    <property type="entry name" value="Tetracycline Repressor, domain 2"/>
    <property type="match status" value="1"/>
</dbReference>
<accession>C5BX17</accession>
<evidence type="ECO:0000256" key="3">
    <source>
        <dbReference type="ARBA" id="ARBA00023163"/>
    </source>
</evidence>
<keyword evidence="1" id="KW-0805">Transcription regulation</keyword>
<gene>
    <name evidence="6" type="ordered locus">Bcav_0429</name>
</gene>
<keyword evidence="3" id="KW-0804">Transcription</keyword>
<dbReference type="EMBL" id="CP001618">
    <property type="protein sequence ID" value="ACQ78692.1"/>
    <property type="molecule type" value="Genomic_DNA"/>
</dbReference>
<dbReference type="AlphaFoldDB" id="C5BX17"/>
<evidence type="ECO:0000313" key="6">
    <source>
        <dbReference type="EMBL" id="ACQ78692.1"/>
    </source>
</evidence>
<sequence length="207" mass="21646">MARDAGGQTVKRADARRNIEAILDAAASRLSRDPEATIAQIAQEAGVGRITLYGHFASRAELVDAVVARTIAEGDAALDEVDLTGDAREALVRLIGSSWLLIVQIGALMTVAAATLPPERMLELHAGPVSRVESLIDRGRAEGAFRTDVPSSWLAGTLHRLMHGASVEIDAGRLAPHDAAATIAATALAAFTAPGETVPSVDQASQW</sequence>
<dbReference type="InterPro" id="IPR036271">
    <property type="entry name" value="Tet_transcr_reg_TetR-rel_C_sf"/>
</dbReference>
<dbReference type="InterPro" id="IPR001647">
    <property type="entry name" value="HTH_TetR"/>
</dbReference>
<dbReference type="SUPFAM" id="SSF48498">
    <property type="entry name" value="Tetracyclin repressor-like, C-terminal domain"/>
    <property type="match status" value="1"/>
</dbReference>
<dbReference type="STRING" id="471853.Bcav_0429"/>
<dbReference type="HOGENOM" id="CLU_069356_38_0_11"/>